<evidence type="ECO:0000313" key="2">
    <source>
        <dbReference type="Proteomes" id="UP000284853"/>
    </source>
</evidence>
<accession>A0ABX9PUD1</accession>
<proteinExistence type="predicted"/>
<gene>
    <name evidence="1" type="ORF">CKQ54_05270</name>
</gene>
<keyword evidence="2" id="KW-1185">Reference proteome</keyword>
<reference evidence="1 2" key="1">
    <citation type="submission" date="2017-08" db="EMBL/GenBank/DDBJ databases">
        <title>Comparative genomics of bacteria isolated from necrotic lesions of AOD affected trees.</title>
        <authorList>
            <person name="Doonan J."/>
            <person name="Denman S."/>
            <person name="Mcdonald J.E."/>
        </authorList>
    </citation>
    <scope>NUCLEOTIDE SEQUENCE [LARGE SCALE GENOMIC DNA]</scope>
    <source>
        <strain evidence="1 2">CIP 105588</strain>
    </source>
</reference>
<comment type="caution">
    <text evidence="1">The sequence shown here is derived from an EMBL/GenBank/DDBJ whole genome shotgun (WGS) entry which is preliminary data.</text>
</comment>
<dbReference type="EMBL" id="NSDJ01000001">
    <property type="protein sequence ID" value="RKF67821.1"/>
    <property type="molecule type" value="Genomic_DNA"/>
</dbReference>
<organism evidence="1 2">
    <name type="scientific">Rahnella variigena</name>
    <dbReference type="NCBI Taxonomy" id="574964"/>
    <lineage>
        <taxon>Bacteria</taxon>
        <taxon>Pseudomonadati</taxon>
        <taxon>Pseudomonadota</taxon>
        <taxon>Gammaproteobacteria</taxon>
        <taxon>Enterobacterales</taxon>
        <taxon>Yersiniaceae</taxon>
        <taxon>Rahnella</taxon>
    </lineage>
</organism>
<sequence>MKPFLHVHFPICRLKSPKRASERQGKRLTRIAYGGTKINANDYPAFNLTFSTANDDNLPLSGQ</sequence>
<name>A0ABX9PUD1_9GAMM</name>
<protein>
    <submittedName>
        <fullName evidence="1">Uncharacterized protein</fullName>
    </submittedName>
</protein>
<evidence type="ECO:0000313" key="1">
    <source>
        <dbReference type="EMBL" id="RKF67821.1"/>
    </source>
</evidence>
<dbReference type="Proteomes" id="UP000284853">
    <property type="component" value="Unassembled WGS sequence"/>
</dbReference>